<reference evidence="2 3" key="1">
    <citation type="journal article" date="2010" name="J. Bacteriol.">
        <title>Genome sequence of Lentisphaera araneosa HTCC2155T, the type species of the order Lentisphaerales in the phylum Lentisphaerae.</title>
        <authorList>
            <person name="Thrash J.C."/>
            <person name="Cho J.C."/>
            <person name="Vergin K.L."/>
            <person name="Morris R.M."/>
            <person name="Giovannoni S.J."/>
        </authorList>
    </citation>
    <scope>NUCLEOTIDE SEQUENCE [LARGE SCALE GENOMIC DNA]</scope>
    <source>
        <strain evidence="2 3">HTCC2155</strain>
    </source>
</reference>
<dbReference type="PANTHER" id="PTHR30461:SF19">
    <property type="entry name" value="SITE-SPECIFIC RECOMBINASE RESOLVASE FAMILY"/>
    <property type="match status" value="1"/>
</dbReference>
<dbReference type="GO" id="GO:0000150">
    <property type="term" value="F:DNA strand exchange activity"/>
    <property type="evidence" value="ECO:0007669"/>
    <property type="project" value="InterPro"/>
</dbReference>
<protein>
    <submittedName>
        <fullName evidence="2">Resolvase-like protein</fullName>
    </submittedName>
</protein>
<dbReference type="EMBL" id="ABCK01000005">
    <property type="protein sequence ID" value="EDM28271.1"/>
    <property type="molecule type" value="Genomic_DNA"/>
</dbReference>
<evidence type="ECO:0000313" key="3">
    <source>
        <dbReference type="Proteomes" id="UP000004947"/>
    </source>
</evidence>
<organism evidence="2 3">
    <name type="scientific">Lentisphaera araneosa HTCC2155</name>
    <dbReference type="NCBI Taxonomy" id="313628"/>
    <lineage>
        <taxon>Bacteria</taxon>
        <taxon>Pseudomonadati</taxon>
        <taxon>Lentisphaerota</taxon>
        <taxon>Lentisphaeria</taxon>
        <taxon>Lentisphaerales</taxon>
        <taxon>Lentisphaeraceae</taxon>
        <taxon>Lentisphaera</taxon>
    </lineage>
</organism>
<name>A6DII5_9BACT</name>
<proteinExistence type="predicted"/>
<dbReference type="STRING" id="313628.LNTAR_10161"/>
<dbReference type="RefSeq" id="WP_007277716.1">
    <property type="nucleotide sequence ID" value="NZ_ABCK01000005.1"/>
</dbReference>
<dbReference type="InterPro" id="IPR006119">
    <property type="entry name" value="Resolv_N"/>
</dbReference>
<sequence>MVYAYLRRSTLKQIESINAQELEIRRFAEAKGLTIDSILSETISGKKAVDERKLKELNDKLVSGDTIIAAELSRLGRSTISVIQLIQSLIDRKVRIILVKENIDINGDHDMSSKVLIWVFSMISELERTMLSVRIKESLKYRREQGVVLGRPKGSTSKSVLDGKESIIKDYLNKGISINSMSRLLEVHPGTVSSFIKSRKLRE</sequence>
<dbReference type="CDD" id="cd03768">
    <property type="entry name" value="SR_ResInv"/>
    <property type="match status" value="1"/>
</dbReference>
<feature type="domain" description="Resolvase/invertase-type recombinase catalytic" evidence="1">
    <location>
        <begin position="1"/>
        <end position="146"/>
    </location>
</feature>
<evidence type="ECO:0000259" key="1">
    <source>
        <dbReference type="PROSITE" id="PS51736"/>
    </source>
</evidence>
<dbReference type="OrthoDB" id="9797501at2"/>
<dbReference type="Proteomes" id="UP000004947">
    <property type="component" value="Unassembled WGS sequence"/>
</dbReference>
<keyword evidence="3" id="KW-1185">Reference proteome</keyword>
<dbReference type="SMART" id="SM00857">
    <property type="entry name" value="Resolvase"/>
    <property type="match status" value="1"/>
</dbReference>
<dbReference type="GO" id="GO:0003677">
    <property type="term" value="F:DNA binding"/>
    <property type="evidence" value="ECO:0007669"/>
    <property type="project" value="InterPro"/>
</dbReference>
<dbReference type="SUPFAM" id="SSF53041">
    <property type="entry name" value="Resolvase-like"/>
    <property type="match status" value="1"/>
</dbReference>
<dbReference type="Gene3D" id="3.40.50.1390">
    <property type="entry name" value="Resolvase, N-terminal catalytic domain"/>
    <property type="match status" value="1"/>
</dbReference>
<dbReference type="eggNOG" id="COG1961">
    <property type="taxonomic scope" value="Bacteria"/>
</dbReference>
<dbReference type="PANTHER" id="PTHR30461">
    <property type="entry name" value="DNA-INVERTASE FROM LAMBDOID PROPHAGE"/>
    <property type="match status" value="1"/>
</dbReference>
<dbReference type="InterPro" id="IPR036162">
    <property type="entry name" value="Resolvase-like_N_sf"/>
</dbReference>
<dbReference type="PROSITE" id="PS51736">
    <property type="entry name" value="RECOMBINASES_3"/>
    <property type="match status" value="1"/>
</dbReference>
<dbReference type="AlphaFoldDB" id="A6DII5"/>
<dbReference type="Pfam" id="PF00239">
    <property type="entry name" value="Resolvase"/>
    <property type="match status" value="1"/>
</dbReference>
<evidence type="ECO:0000313" key="2">
    <source>
        <dbReference type="EMBL" id="EDM28271.1"/>
    </source>
</evidence>
<gene>
    <name evidence="2" type="ORF">LNTAR_10161</name>
</gene>
<comment type="caution">
    <text evidence="2">The sequence shown here is derived from an EMBL/GenBank/DDBJ whole genome shotgun (WGS) entry which is preliminary data.</text>
</comment>
<dbReference type="InterPro" id="IPR050639">
    <property type="entry name" value="SSR_resolvase"/>
</dbReference>
<accession>A6DII5</accession>